<dbReference type="Proteomes" id="UP000306274">
    <property type="component" value="Unassembled WGS sequence"/>
</dbReference>
<keyword evidence="2" id="KW-0645">Protease</keyword>
<comment type="caution">
    <text evidence="2">The sequence shown here is derived from an EMBL/GenBank/DDBJ whole genome shotgun (WGS) entry which is preliminary data.</text>
</comment>
<reference evidence="2 3" key="1">
    <citation type="submission" date="2019-04" db="EMBL/GenBank/DDBJ databases">
        <title>Streptomyces rhizosphaericola sp. nov., an actinobacterium isolated from the wheat rhizosphere.</title>
        <authorList>
            <person name="Vargas Hoyos H.A."/>
            <person name="Santos S.N."/>
            <person name="Genuario D.B."/>
            <person name="Melo I.S."/>
            <person name="Da Silva L.J."/>
            <person name="Da Silva F.S.P."/>
            <person name="Zucchi T.D."/>
        </authorList>
    </citation>
    <scope>NUCLEOTIDE SEQUENCE [LARGE SCALE GENOMIC DNA]</scope>
    <source>
        <strain evidence="2 3">1AS2c</strain>
    </source>
</reference>
<proteinExistence type="predicted"/>
<feature type="transmembrane region" description="Helical" evidence="1">
    <location>
        <begin position="12"/>
        <end position="32"/>
    </location>
</feature>
<evidence type="ECO:0000256" key="1">
    <source>
        <dbReference type="SAM" id="Phobius"/>
    </source>
</evidence>
<accession>A0ABY2PA89</accession>
<evidence type="ECO:0000313" key="2">
    <source>
        <dbReference type="EMBL" id="TGZ04439.1"/>
    </source>
</evidence>
<name>A0ABY2PA89_9ACTN</name>
<organism evidence="2 3">
    <name type="scientific">Streptomyces rhizosphaericola</name>
    <dbReference type="NCBI Taxonomy" id="2564098"/>
    <lineage>
        <taxon>Bacteria</taxon>
        <taxon>Bacillati</taxon>
        <taxon>Actinomycetota</taxon>
        <taxon>Actinomycetes</taxon>
        <taxon>Kitasatosporales</taxon>
        <taxon>Streptomycetaceae</taxon>
        <taxon>Streptomyces</taxon>
    </lineage>
</organism>
<sequence>TPPPADGDPVNWAAPLAGGLGAALLAAAVVLWRGHNAPGRR</sequence>
<keyword evidence="1" id="KW-1133">Transmembrane helix</keyword>
<dbReference type="EMBL" id="SRZK01000283">
    <property type="protein sequence ID" value="TGZ04439.1"/>
    <property type="molecule type" value="Genomic_DNA"/>
</dbReference>
<keyword evidence="3" id="KW-1185">Reference proteome</keyword>
<dbReference type="GO" id="GO:0008233">
    <property type="term" value="F:peptidase activity"/>
    <property type="evidence" value="ECO:0007669"/>
    <property type="project" value="UniProtKB-KW"/>
</dbReference>
<dbReference type="GO" id="GO:0006508">
    <property type="term" value="P:proteolysis"/>
    <property type="evidence" value="ECO:0007669"/>
    <property type="project" value="UniProtKB-KW"/>
</dbReference>
<evidence type="ECO:0000313" key="3">
    <source>
        <dbReference type="Proteomes" id="UP000306274"/>
    </source>
</evidence>
<gene>
    <name evidence="2" type="ORF">E5Z02_23885</name>
</gene>
<protein>
    <submittedName>
        <fullName evidence="2">Type VII secretion-associated serine protease mycosin</fullName>
    </submittedName>
</protein>
<feature type="non-terminal residue" evidence="2">
    <location>
        <position position="1"/>
    </location>
</feature>
<keyword evidence="1" id="KW-0812">Transmembrane</keyword>
<keyword evidence="1" id="KW-0472">Membrane</keyword>
<keyword evidence="2" id="KW-0378">Hydrolase</keyword>